<gene>
    <name evidence="2" type="ORF">CHS0354_009610</name>
</gene>
<organism evidence="2 3">
    <name type="scientific">Potamilus streckersoni</name>
    <dbReference type="NCBI Taxonomy" id="2493646"/>
    <lineage>
        <taxon>Eukaryota</taxon>
        <taxon>Metazoa</taxon>
        <taxon>Spiralia</taxon>
        <taxon>Lophotrochozoa</taxon>
        <taxon>Mollusca</taxon>
        <taxon>Bivalvia</taxon>
        <taxon>Autobranchia</taxon>
        <taxon>Heteroconchia</taxon>
        <taxon>Palaeoheterodonta</taxon>
        <taxon>Unionida</taxon>
        <taxon>Unionoidea</taxon>
        <taxon>Unionidae</taxon>
        <taxon>Ambleminae</taxon>
        <taxon>Lampsilini</taxon>
        <taxon>Potamilus</taxon>
    </lineage>
</organism>
<reference evidence="2" key="3">
    <citation type="submission" date="2023-05" db="EMBL/GenBank/DDBJ databases">
        <authorList>
            <person name="Smith C.H."/>
        </authorList>
    </citation>
    <scope>NUCLEOTIDE SEQUENCE</scope>
    <source>
        <strain evidence="2">CHS0354</strain>
        <tissue evidence="2">Mantle</tissue>
    </source>
</reference>
<reference evidence="2" key="1">
    <citation type="journal article" date="2021" name="Genome Biol. Evol.">
        <title>A High-Quality Reference Genome for a Parasitic Bivalve with Doubly Uniparental Inheritance (Bivalvia: Unionida).</title>
        <authorList>
            <person name="Smith C.H."/>
        </authorList>
    </citation>
    <scope>NUCLEOTIDE SEQUENCE</scope>
    <source>
        <strain evidence="2">CHS0354</strain>
    </source>
</reference>
<dbReference type="Proteomes" id="UP001195483">
    <property type="component" value="Unassembled WGS sequence"/>
</dbReference>
<accession>A0AAE0WFG3</accession>
<evidence type="ECO:0000313" key="3">
    <source>
        <dbReference type="Proteomes" id="UP001195483"/>
    </source>
</evidence>
<proteinExistence type="predicted"/>
<feature type="region of interest" description="Disordered" evidence="1">
    <location>
        <begin position="22"/>
        <end position="44"/>
    </location>
</feature>
<keyword evidence="3" id="KW-1185">Reference proteome</keyword>
<protein>
    <submittedName>
        <fullName evidence="2">Uncharacterized protein</fullName>
    </submittedName>
</protein>
<dbReference type="AlphaFoldDB" id="A0AAE0WFG3"/>
<feature type="compositionally biased region" description="Polar residues" evidence="1">
    <location>
        <begin position="31"/>
        <end position="44"/>
    </location>
</feature>
<comment type="caution">
    <text evidence="2">The sequence shown here is derived from an EMBL/GenBank/DDBJ whole genome shotgun (WGS) entry which is preliminary data.</text>
</comment>
<name>A0AAE0WFG3_9BIVA</name>
<evidence type="ECO:0000313" key="2">
    <source>
        <dbReference type="EMBL" id="KAK3611145.1"/>
    </source>
</evidence>
<evidence type="ECO:0000256" key="1">
    <source>
        <dbReference type="SAM" id="MobiDB-lite"/>
    </source>
</evidence>
<dbReference type="EMBL" id="JAEAOA010000614">
    <property type="protein sequence ID" value="KAK3611145.1"/>
    <property type="molecule type" value="Genomic_DNA"/>
</dbReference>
<reference evidence="2" key="2">
    <citation type="journal article" date="2021" name="Genome Biol. Evol.">
        <title>Developing a high-quality reference genome for a parasitic bivalve with doubly uniparental inheritance (Bivalvia: Unionida).</title>
        <authorList>
            <person name="Smith C.H."/>
        </authorList>
    </citation>
    <scope>NUCLEOTIDE SEQUENCE</scope>
    <source>
        <strain evidence="2">CHS0354</strain>
        <tissue evidence="2">Mantle</tissue>
    </source>
</reference>
<sequence>MGQQQHIHHQYNLITEMQQLYNHDQHRQQQERPTSSSTHSTNGYLSGVIDPMGFFRNPSFTVNAPGFPTLISTNKDVVYPSGHSNIANNYQGFSGTSYDHIKYGQTNFKGDNSMAGSNIVSKETLCGQQLRGNDK</sequence>